<evidence type="ECO:0000313" key="3">
    <source>
        <dbReference type="EMBL" id="QES51853.1"/>
    </source>
</evidence>
<feature type="transmembrane region" description="Helical" evidence="1">
    <location>
        <begin position="62"/>
        <end position="81"/>
    </location>
</feature>
<dbReference type="Pfam" id="PF04235">
    <property type="entry name" value="DUF418"/>
    <property type="match status" value="1"/>
</dbReference>
<dbReference type="Proteomes" id="UP000325211">
    <property type="component" value="Chromosome"/>
</dbReference>
<dbReference type="AlphaFoldDB" id="A0A5P2DAT7"/>
<evidence type="ECO:0000256" key="1">
    <source>
        <dbReference type="SAM" id="Phobius"/>
    </source>
</evidence>
<evidence type="ECO:0000313" key="4">
    <source>
        <dbReference type="Proteomes" id="UP000325211"/>
    </source>
</evidence>
<keyword evidence="1" id="KW-0812">Transmembrane</keyword>
<dbReference type="InterPro" id="IPR007349">
    <property type="entry name" value="DUF418"/>
</dbReference>
<feature type="transmembrane region" description="Helical" evidence="1">
    <location>
        <begin position="249"/>
        <end position="266"/>
    </location>
</feature>
<protein>
    <submittedName>
        <fullName evidence="3">DUF418 domain-containing protein</fullName>
    </submittedName>
</protein>
<dbReference type="InterPro" id="IPR052529">
    <property type="entry name" value="Bact_Transport_Assoc"/>
</dbReference>
<keyword evidence="1" id="KW-1133">Transmembrane helix</keyword>
<dbReference type="OrthoDB" id="9807744at2"/>
<feature type="transmembrane region" description="Helical" evidence="1">
    <location>
        <begin position="161"/>
        <end position="177"/>
    </location>
</feature>
<feature type="transmembrane region" description="Helical" evidence="1">
    <location>
        <begin position="138"/>
        <end position="155"/>
    </location>
</feature>
<dbReference type="PANTHER" id="PTHR30590:SF2">
    <property type="entry name" value="INNER MEMBRANE PROTEIN"/>
    <property type="match status" value="1"/>
</dbReference>
<feature type="transmembrane region" description="Helical" evidence="1">
    <location>
        <begin position="313"/>
        <end position="339"/>
    </location>
</feature>
<feature type="transmembrane region" description="Helical" evidence="1">
    <location>
        <begin position="385"/>
        <end position="404"/>
    </location>
</feature>
<proteinExistence type="predicted"/>
<dbReference type="PANTHER" id="PTHR30590">
    <property type="entry name" value="INNER MEMBRANE PROTEIN"/>
    <property type="match status" value="1"/>
</dbReference>
<feature type="transmembrane region" description="Helical" evidence="1">
    <location>
        <begin position="286"/>
        <end position="307"/>
    </location>
</feature>
<dbReference type="EMBL" id="CP029190">
    <property type="protein sequence ID" value="QES51853.1"/>
    <property type="molecule type" value="Genomic_DNA"/>
</dbReference>
<reference evidence="3 4" key="1">
    <citation type="submission" date="2018-05" db="EMBL/GenBank/DDBJ databases">
        <title>Streptomyces venezuelae.</title>
        <authorList>
            <person name="Kim W."/>
            <person name="Lee N."/>
            <person name="Cho B.-K."/>
        </authorList>
    </citation>
    <scope>NUCLEOTIDE SEQUENCE [LARGE SCALE GENOMIC DNA]</scope>
    <source>
        <strain evidence="3 4">ATCC 21782</strain>
    </source>
</reference>
<organism evidence="3 4">
    <name type="scientific">Streptomyces venezuelae</name>
    <dbReference type="NCBI Taxonomy" id="54571"/>
    <lineage>
        <taxon>Bacteria</taxon>
        <taxon>Bacillati</taxon>
        <taxon>Actinomycetota</taxon>
        <taxon>Actinomycetes</taxon>
        <taxon>Kitasatosporales</taxon>
        <taxon>Streptomycetaceae</taxon>
        <taxon>Streptomyces</taxon>
    </lineage>
</organism>
<feature type="transmembrane region" description="Helical" evidence="1">
    <location>
        <begin position="189"/>
        <end position="208"/>
    </location>
</feature>
<feature type="transmembrane region" description="Helical" evidence="1">
    <location>
        <begin position="108"/>
        <end position="126"/>
    </location>
</feature>
<gene>
    <name evidence="3" type="ORF">DEJ50_32395</name>
</gene>
<evidence type="ECO:0000259" key="2">
    <source>
        <dbReference type="Pfam" id="PF04235"/>
    </source>
</evidence>
<sequence>MERRHRGDTRRSVSLAAAGADRPLIPIHDHQGEAVPVTVAHARGDRPDRPPRIPEVDALRGFALLGILLVNALMMASPYALGVADDPGATTLDRTVEGIVQTFVVGKFYLMFSFLFGYSFTLQLASAERDGASAVPRLLRRSLGLLLLGVLHAVLLYIGDILMTYAVLGLILIAARNCSPQTALRAARIVYGCVSGLLLLAGLASLLMSDAEAAELDAELAAGFAGLVDDYRGDAASVVQANIGQLPDALLAALVMGGFVVAAFLTGLHCGKRRLLTDTGMGMRRIFVLGATVGLPGSLFMALAISGPLGPRWAVLGQMVGTVTAPALTAAYVCGMLRLMQTARGARIAALFAPAGRMALTNYLSQSLVMALVFTAYGFALYDRLSPAIVVLGSLALYATQLALSTRLMARYRYGPVEWLLRTVTLARLPHARDRSPATP</sequence>
<accession>A0A5P2DAT7</accession>
<feature type="transmembrane region" description="Helical" evidence="1">
    <location>
        <begin position="360"/>
        <end position="379"/>
    </location>
</feature>
<name>A0A5P2DAT7_STRVZ</name>
<feature type="domain" description="DUF418" evidence="2">
    <location>
        <begin position="282"/>
        <end position="426"/>
    </location>
</feature>
<keyword evidence="1" id="KW-0472">Membrane</keyword>